<dbReference type="PANTHER" id="PTHR19443:SF24">
    <property type="entry name" value="PHOSPHOTRANSFERASE"/>
    <property type="match status" value="1"/>
</dbReference>
<evidence type="ECO:0000313" key="9">
    <source>
        <dbReference type="EMBL" id="KAL1890556.1"/>
    </source>
</evidence>
<dbReference type="InterPro" id="IPR022673">
    <property type="entry name" value="Hexokinase_C"/>
</dbReference>
<dbReference type="SUPFAM" id="SSF53067">
    <property type="entry name" value="Actin-like ATPase domain"/>
    <property type="match status" value="2"/>
</dbReference>
<evidence type="ECO:0000313" key="10">
    <source>
        <dbReference type="Proteomes" id="UP001583186"/>
    </source>
</evidence>
<accession>A0ABR3YQC8</accession>
<evidence type="ECO:0000256" key="3">
    <source>
        <dbReference type="ARBA" id="ARBA00022741"/>
    </source>
</evidence>
<sequence length="662" mass="69686">MQSLASAMTSLRSALIAALKSLLKGKSFIQAILAFWVNPSSSSIHESGPGGDAHGDAASPGPGVAQTSQASPSSQQSNGHAPSQEPVTPSLSKKTTATVTVSSSHSSPSSSPASLPTSPASPATISPPSSPDQQSRLSLKKAKSQTQTQTAYATSIEQFLQDAERTLLQPVQGSHLEDFATGLQVQFRDRLLNNAACMLPSYNHQLPNGREQGRYLSLDVGGSTLRVALIELRGKNSDDEVIKDAENMVILSKASFKITPELKKLEGMDFFDWMAVRIMETINKAEGGANGNSKNDGNYPLPMGLAWSFPIEQTSLRGGMLQSMGKGFRAADSLLGQDLGDIIQTACLARGLHVELAAIVNDSAAALLSEAYVHASTRFGLILGTGVNIAVHLPVPTVGRAKFGARPAAWFDDASHVIINTELGMFGRGILPETRWDSLLKADHPKPDFQPLEHMVSGYYLGEVTRFALLEAVKTAGLFGGVAPPSLLTPYALDTETLSVMGTDTSPKLEMAMAVFHKQHPTASGIVPAYSDILAVCTLASLIAQRSAAIVGASVYALWALKADTEKEYIQELAVESATAVQAQHAKNAAAELAIVQARTVVAFNGSVIERYPHYLEQCQAVINSLASSSSSALASSASIDLVPAKESSLLGAAVALACLGA</sequence>
<evidence type="ECO:0000259" key="8">
    <source>
        <dbReference type="Pfam" id="PF03727"/>
    </source>
</evidence>
<dbReference type="PROSITE" id="PS51748">
    <property type="entry name" value="HEXOKINASE_2"/>
    <property type="match status" value="1"/>
</dbReference>
<dbReference type="InterPro" id="IPR001312">
    <property type="entry name" value="Hexokinase"/>
</dbReference>
<gene>
    <name evidence="9" type="primary">NAG5_2</name>
    <name evidence="9" type="ORF">Sste5346_008227</name>
</gene>
<dbReference type="Pfam" id="PF03727">
    <property type="entry name" value="Hexokinase_2"/>
    <property type="match status" value="1"/>
</dbReference>
<organism evidence="9 10">
    <name type="scientific">Sporothrix stenoceras</name>
    <dbReference type="NCBI Taxonomy" id="5173"/>
    <lineage>
        <taxon>Eukaryota</taxon>
        <taxon>Fungi</taxon>
        <taxon>Dikarya</taxon>
        <taxon>Ascomycota</taxon>
        <taxon>Pezizomycotina</taxon>
        <taxon>Sordariomycetes</taxon>
        <taxon>Sordariomycetidae</taxon>
        <taxon>Ophiostomatales</taxon>
        <taxon>Ophiostomataceae</taxon>
        <taxon>Sporothrix</taxon>
    </lineage>
</organism>
<protein>
    <submittedName>
        <fullName evidence="9">N-acetylglucosamine kinase 1</fullName>
        <ecNumber evidence="9">2.7.1.1</ecNumber>
    </submittedName>
</protein>
<evidence type="ECO:0000256" key="5">
    <source>
        <dbReference type="ARBA" id="ARBA00022840"/>
    </source>
</evidence>
<evidence type="ECO:0000256" key="2">
    <source>
        <dbReference type="ARBA" id="ARBA00022679"/>
    </source>
</evidence>
<feature type="region of interest" description="Disordered" evidence="6">
    <location>
        <begin position="42"/>
        <end position="135"/>
    </location>
</feature>
<feature type="compositionally biased region" description="Low complexity" evidence="6">
    <location>
        <begin position="90"/>
        <end position="127"/>
    </location>
</feature>
<keyword evidence="5" id="KW-0067">ATP-binding</keyword>
<keyword evidence="4 9" id="KW-0418">Kinase</keyword>
<dbReference type="PANTHER" id="PTHR19443">
    <property type="entry name" value="HEXOKINASE"/>
    <property type="match status" value="1"/>
</dbReference>
<evidence type="ECO:0000256" key="6">
    <source>
        <dbReference type="SAM" id="MobiDB-lite"/>
    </source>
</evidence>
<dbReference type="Pfam" id="PF00349">
    <property type="entry name" value="Hexokinase_1"/>
    <property type="match status" value="1"/>
</dbReference>
<dbReference type="InterPro" id="IPR022672">
    <property type="entry name" value="Hexokinase_N"/>
</dbReference>
<comment type="similarity">
    <text evidence="1">Belongs to the hexokinase family.</text>
</comment>
<feature type="domain" description="Hexokinase C-terminal" evidence="8">
    <location>
        <begin position="379"/>
        <end position="659"/>
    </location>
</feature>
<proteinExistence type="inferred from homology"/>
<dbReference type="Proteomes" id="UP001583186">
    <property type="component" value="Unassembled WGS sequence"/>
</dbReference>
<evidence type="ECO:0000256" key="4">
    <source>
        <dbReference type="ARBA" id="ARBA00022777"/>
    </source>
</evidence>
<dbReference type="EMBL" id="JAWCUI010000061">
    <property type="protein sequence ID" value="KAL1890556.1"/>
    <property type="molecule type" value="Genomic_DNA"/>
</dbReference>
<dbReference type="EC" id="2.7.1.1" evidence="9"/>
<dbReference type="InterPro" id="IPR043129">
    <property type="entry name" value="ATPase_NBD"/>
</dbReference>
<reference evidence="9 10" key="1">
    <citation type="journal article" date="2024" name="IMA Fungus">
        <title>IMA Genome - F19 : A genome assembly and annotation guide to empower mycologists, including annotated draft genome sequences of Ceratocystis pirilliformis, Diaporthe australafricana, Fusarium ophioides, Paecilomyces lecythidis, and Sporothrix stenoceras.</title>
        <authorList>
            <person name="Aylward J."/>
            <person name="Wilson A.M."/>
            <person name="Visagie C.M."/>
            <person name="Spraker J."/>
            <person name="Barnes I."/>
            <person name="Buitendag C."/>
            <person name="Ceriani C."/>
            <person name="Del Mar Angel L."/>
            <person name="du Plessis D."/>
            <person name="Fuchs T."/>
            <person name="Gasser K."/>
            <person name="Kramer D."/>
            <person name="Li W."/>
            <person name="Munsamy K."/>
            <person name="Piso A."/>
            <person name="Price J.L."/>
            <person name="Sonnekus B."/>
            <person name="Thomas C."/>
            <person name="van der Nest A."/>
            <person name="van Dijk A."/>
            <person name="van Heerden A."/>
            <person name="van Vuuren N."/>
            <person name="Yilmaz N."/>
            <person name="Duong T.A."/>
            <person name="van der Merwe N.A."/>
            <person name="Wingfield M.J."/>
            <person name="Wingfield B.D."/>
        </authorList>
    </citation>
    <scope>NUCLEOTIDE SEQUENCE [LARGE SCALE GENOMIC DNA]</scope>
    <source>
        <strain evidence="9 10">CMW 5346</strain>
    </source>
</reference>
<comment type="caution">
    <text evidence="9">The sequence shown here is derived from an EMBL/GenBank/DDBJ whole genome shotgun (WGS) entry which is preliminary data.</text>
</comment>
<evidence type="ECO:0000259" key="7">
    <source>
        <dbReference type="Pfam" id="PF00349"/>
    </source>
</evidence>
<name>A0ABR3YQC8_9PEZI</name>
<evidence type="ECO:0000256" key="1">
    <source>
        <dbReference type="ARBA" id="ARBA00009225"/>
    </source>
</evidence>
<feature type="compositionally biased region" description="Low complexity" evidence="6">
    <location>
        <begin position="65"/>
        <end position="77"/>
    </location>
</feature>
<feature type="compositionally biased region" description="Polar residues" evidence="6">
    <location>
        <begin position="78"/>
        <end position="89"/>
    </location>
</feature>
<dbReference type="GO" id="GO:0004396">
    <property type="term" value="F:hexokinase activity"/>
    <property type="evidence" value="ECO:0007669"/>
    <property type="project" value="UniProtKB-EC"/>
</dbReference>
<keyword evidence="2 9" id="KW-0808">Transferase</keyword>
<dbReference type="Gene3D" id="3.30.420.40">
    <property type="match status" value="1"/>
</dbReference>
<keyword evidence="3" id="KW-0547">Nucleotide-binding</keyword>
<keyword evidence="10" id="KW-1185">Reference proteome</keyword>
<feature type="domain" description="Hexokinase N-terminal" evidence="7">
    <location>
        <begin position="173"/>
        <end position="372"/>
    </location>
</feature>
<dbReference type="PRINTS" id="PR00475">
    <property type="entry name" value="HEXOKINASE"/>
</dbReference>
<dbReference type="Gene3D" id="3.40.367.20">
    <property type="match status" value="1"/>
</dbReference>